<dbReference type="InParanoid" id="A0A166MK02"/>
<organism evidence="1 2">
    <name type="scientific">Exidia glandulosa HHB12029</name>
    <dbReference type="NCBI Taxonomy" id="1314781"/>
    <lineage>
        <taxon>Eukaryota</taxon>
        <taxon>Fungi</taxon>
        <taxon>Dikarya</taxon>
        <taxon>Basidiomycota</taxon>
        <taxon>Agaricomycotina</taxon>
        <taxon>Agaricomycetes</taxon>
        <taxon>Auriculariales</taxon>
        <taxon>Exidiaceae</taxon>
        <taxon>Exidia</taxon>
    </lineage>
</organism>
<name>A0A166MK02_EXIGL</name>
<accession>A0A166MK02</accession>
<dbReference type="EMBL" id="KV427118">
    <property type="protein sequence ID" value="KZV78116.1"/>
    <property type="molecule type" value="Genomic_DNA"/>
</dbReference>
<protein>
    <submittedName>
        <fullName evidence="1">Uncharacterized protein</fullName>
    </submittedName>
</protein>
<evidence type="ECO:0000313" key="2">
    <source>
        <dbReference type="Proteomes" id="UP000077266"/>
    </source>
</evidence>
<dbReference type="Proteomes" id="UP000077266">
    <property type="component" value="Unassembled WGS sequence"/>
</dbReference>
<keyword evidence="2" id="KW-1185">Reference proteome</keyword>
<gene>
    <name evidence="1" type="ORF">EXIGLDRAFT_784288</name>
</gene>
<dbReference type="AlphaFoldDB" id="A0A166MK02"/>
<proteinExistence type="predicted"/>
<evidence type="ECO:0000313" key="1">
    <source>
        <dbReference type="EMBL" id="KZV78116.1"/>
    </source>
</evidence>
<reference evidence="1 2" key="1">
    <citation type="journal article" date="2016" name="Mol. Biol. Evol.">
        <title>Comparative Genomics of Early-Diverging Mushroom-Forming Fungi Provides Insights into the Origins of Lignocellulose Decay Capabilities.</title>
        <authorList>
            <person name="Nagy L.G."/>
            <person name="Riley R."/>
            <person name="Tritt A."/>
            <person name="Adam C."/>
            <person name="Daum C."/>
            <person name="Floudas D."/>
            <person name="Sun H."/>
            <person name="Yadav J.S."/>
            <person name="Pangilinan J."/>
            <person name="Larsson K.H."/>
            <person name="Matsuura K."/>
            <person name="Barry K."/>
            <person name="Labutti K."/>
            <person name="Kuo R."/>
            <person name="Ohm R.A."/>
            <person name="Bhattacharya S.S."/>
            <person name="Shirouzu T."/>
            <person name="Yoshinaga Y."/>
            <person name="Martin F.M."/>
            <person name="Grigoriev I.V."/>
            <person name="Hibbett D.S."/>
        </authorList>
    </citation>
    <scope>NUCLEOTIDE SEQUENCE [LARGE SCALE GENOMIC DNA]</scope>
    <source>
        <strain evidence="1 2">HHB12029</strain>
    </source>
</reference>
<sequence>MLARVPVQNTSLALKIQLVAYRLVAALRTSQLVPERSTPCWFAFRAMVNLLPHAYSTSTGASGAVTAILPEARVLRVVLEVDFLESTRDVASITPPRPDLAFVFKRSSQDVFTVLAVRGGARGAVLELDLPVRIMLESDRKSLVECKDVLTLLVETTRLVPTTVGTGTALNALTKRVFTYRETRVPSFEVPRVAVVEIDLLTVLAVRGGVRGAVLEVDLPVRVMLESDSQSLVECKDVRTFLVRDGATGVLVQITTTGIDSALSAVQATLHLP</sequence>